<dbReference type="EnsemblMetazoa" id="LLOJ009008-RA">
    <property type="protein sequence ID" value="LLOJ009008-PA"/>
    <property type="gene ID" value="LLOJ009008"/>
</dbReference>
<dbReference type="InterPro" id="IPR013154">
    <property type="entry name" value="ADH-like_N"/>
</dbReference>
<dbReference type="Proteomes" id="UP000092461">
    <property type="component" value="Unassembled WGS sequence"/>
</dbReference>
<dbReference type="PANTHER" id="PTHR43677:SF4">
    <property type="entry name" value="QUINONE OXIDOREDUCTASE-LIKE PROTEIN 2"/>
    <property type="match status" value="1"/>
</dbReference>
<evidence type="ECO:0000313" key="3">
    <source>
        <dbReference type="EnsemblMetazoa" id="LLOJ009008-PA"/>
    </source>
</evidence>
<dbReference type="SUPFAM" id="SSF50129">
    <property type="entry name" value="GroES-like"/>
    <property type="match status" value="1"/>
</dbReference>
<sequence>MFSVRKVFSPAVGGVLRQFFRCRENVRLGSTYRAAILTEFNKIPKIEMIKVQENLFPGQVKVGVHFCSLNDTDVRILEGTENVELPLVPGCEFSGEIVAVDPDNRLDFKVGDRVVALRGFRTSGGGLARAFQTICMSEGYAKIYRFLKNALGNRRARCIYDAVGGEALRLLEDFIDPQNGCILTAYPLFNREAFQASTPEYNVKPKDRLDRAEIDKLPPIHERIQHVDLYSYQYSDRDFFREIIEETLSLHSEDLISAHVSKIFTLDDLDDAVEFIKKKKCTGKVLIDLKEGKTKPKDDSDESDNEDKRKD</sequence>
<dbReference type="Pfam" id="PF08240">
    <property type="entry name" value="ADH_N"/>
    <property type="match status" value="1"/>
</dbReference>
<dbReference type="GO" id="GO:0005739">
    <property type="term" value="C:mitochondrion"/>
    <property type="evidence" value="ECO:0007669"/>
    <property type="project" value="TreeGrafter"/>
</dbReference>
<feature type="domain" description="Enoyl reductase (ER)" evidence="2">
    <location>
        <begin position="46"/>
        <end position="287"/>
    </location>
</feature>
<dbReference type="InterPro" id="IPR011032">
    <property type="entry name" value="GroES-like_sf"/>
</dbReference>
<dbReference type="EMBL" id="AJWK01030760">
    <property type="status" value="NOT_ANNOTATED_CDS"/>
    <property type="molecule type" value="Genomic_DNA"/>
</dbReference>
<dbReference type="InterPro" id="IPR051397">
    <property type="entry name" value="Zn-ADH-like_protein"/>
</dbReference>
<evidence type="ECO:0000259" key="2">
    <source>
        <dbReference type="SMART" id="SM00829"/>
    </source>
</evidence>
<dbReference type="GO" id="GO:0016491">
    <property type="term" value="F:oxidoreductase activity"/>
    <property type="evidence" value="ECO:0007669"/>
    <property type="project" value="InterPro"/>
</dbReference>
<keyword evidence="4" id="KW-1185">Reference proteome</keyword>
<evidence type="ECO:0000256" key="1">
    <source>
        <dbReference type="SAM" id="MobiDB-lite"/>
    </source>
</evidence>
<dbReference type="PANTHER" id="PTHR43677">
    <property type="entry name" value="SHORT-CHAIN DEHYDROGENASE/REDUCTASE"/>
    <property type="match status" value="1"/>
</dbReference>
<evidence type="ECO:0000313" key="4">
    <source>
        <dbReference type="Proteomes" id="UP000092461"/>
    </source>
</evidence>
<dbReference type="AlphaFoldDB" id="A0A1B0GKN5"/>
<protein>
    <recommendedName>
        <fullName evidence="2">Enoyl reductase (ER) domain-containing protein</fullName>
    </recommendedName>
</protein>
<dbReference type="VEuPathDB" id="VectorBase:LLONM1_008105"/>
<dbReference type="InterPro" id="IPR020843">
    <property type="entry name" value="ER"/>
</dbReference>
<reference evidence="3" key="1">
    <citation type="submission" date="2020-05" db="UniProtKB">
        <authorList>
            <consortium name="EnsemblMetazoa"/>
        </authorList>
    </citation>
    <scope>IDENTIFICATION</scope>
    <source>
        <strain evidence="3">Jacobina</strain>
    </source>
</reference>
<dbReference type="Gene3D" id="3.90.180.10">
    <property type="entry name" value="Medium-chain alcohol dehydrogenases, catalytic domain"/>
    <property type="match status" value="2"/>
</dbReference>
<organism evidence="3 4">
    <name type="scientific">Lutzomyia longipalpis</name>
    <name type="common">Sand fly</name>
    <dbReference type="NCBI Taxonomy" id="7200"/>
    <lineage>
        <taxon>Eukaryota</taxon>
        <taxon>Metazoa</taxon>
        <taxon>Ecdysozoa</taxon>
        <taxon>Arthropoda</taxon>
        <taxon>Hexapoda</taxon>
        <taxon>Insecta</taxon>
        <taxon>Pterygota</taxon>
        <taxon>Neoptera</taxon>
        <taxon>Endopterygota</taxon>
        <taxon>Diptera</taxon>
        <taxon>Nematocera</taxon>
        <taxon>Psychodoidea</taxon>
        <taxon>Psychodidae</taxon>
        <taxon>Lutzomyia</taxon>
        <taxon>Lutzomyia</taxon>
    </lineage>
</organism>
<dbReference type="VEuPathDB" id="VectorBase:LLOJ009008"/>
<dbReference type="SMART" id="SM00829">
    <property type="entry name" value="PKS_ER"/>
    <property type="match status" value="1"/>
</dbReference>
<feature type="region of interest" description="Disordered" evidence="1">
    <location>
        <begin position="292"/>
        <end position="311"/>
    </location>
</feature>
<name>A0A1B0GKN5_LUTLO</name>
<proteinExistence type="predicted"/>
<accession>A0A1B0GKN5</accession>